<evidence type="ECO:0000256" key="2">
    <source>
        <dbReference type="ARBA" id="ARBA00008873"/>
    </source>
</evidence>
<evidence type="ECO:0000256" key="4">
    <source>
        <dbReference type="ARBA" id="ARBA00022692"/>
    </source>
</evidence>
<accession>G8BZX9</accession>
<dbReference type="RefSeq" id="XP_003687891.1">
    <property type="nucleotide sequence ID" value="XM_003687843.1"/>
</dbReference>
<feature type="region of interest" description="Disordered" evidence="9">
    <location>
        <begin position="628"/>
        <end position="659"/>
    </location>
</feature>
<dbReference type="GO" id="GO:0006882">
    <property type="term" value="P:intracellular zinc ion homeostasis"/>
    <property type="evidence" value="ECO:0007669"/>
    <property type="project" value="EnsemblFungi"/>
</dbReference>
<evidence type="ECO:0000256" key="1">
    <source>
        <dbReference type="ARBA" id="ARBA00004141"/>
    </source>
</evidence>
<dbReference type="SUPFAM" id="SSF161111">
    <property type="entry name" value="Cation efflux protein transmembrane domain-like"/>
    <property type="match status" value="1"/>
</dbReference>
<keyword evidence="3 8" id="KW-0813">Transport</keyword>
<dbReference type="NCBIfam" id="TIGR01297">
    <property type="entry name" value="CDF"/>
    <property type="match status" value="1"/>
</dbReference>
<feature type="transmembrane region" description="Helical" evidence="8">
    <location>
        <begin position="561"/>
        <end position="582"/>
    </location>
</feature>
<feature type="transmembrane region" description="Helical" evidence="8">
    <location>
        <begin position="279"/>
        <end position="303"/>
    </location>
</feature>
<dbReference type="EMBL" id="HE612867">
    <property type="protein sequence ID" value="CCE65457.1"/>
    <property type="molecule type" value="Genomic_DNA"/>
</dbReference>
<dbReference type="GeneID" id="11531797"/>
<dbReference type="OrthoDB" id="78669at2759"/>
<feature type="transmembrane region" description="Helical" evidence="8">
    <location>
        <begin position="133"/>
        <end position="149"/>
    </location>
</feature>
<comment type="function">
    <text evidence="8">Functions as a zinc transporter.</text>
</comment>
<evidence type="ECO:0000313" key="11">
    <source>
        <dbReference type="EMBL" id="CCE65457.1"/>
    </source>
</evidence>
<dbReference type="eggNOG" id="KOG1484">
    <property type="taxonomic scope" value="Eukaryota"/>
</dbReference>
<reference evidence="11 12" key="1">
    <citation type="journal article" date="2011" name="Proc. Natl. Acad. Sci. U.S.A.">
        <title>Evolutionary erosion of yeast sex chromosomes by mating-type switching accidents.</title>
        <authorList>
            <person name="Gordon J.L."/>
            <person name="Armisen D."/>
            <person name="Proux-Wera E."/>
            <person name="Oheigeartaigh S.S."/>
            <person name="Byrne K.P."/>
            <person name="Wolfe K.H."/>
        </authorList>
    </citation>
    <scope>NUCLEOTIDE SEQUENCE [LARGE SCALE GENOMIC DNA]</scope>
    <source>
        <strain evidence="12">ATCC 24235 / CBS 4417 / NBRC 1672 / NRRL Y-8282 / UCD 70-5</strain>
    </source>
</reference>
<dbReference type="GO" id="GO:0005385">
    <property type="term" value="F:zinc ion transmembrane transporter activity"/>
    <property type="evidence" value="ECO:0007669"/>
    <property type="project" value="UniProtKB-UniRule"/>
</dbReference>
<feature type="compositionally biased region" description="Basic and acidic residues" evidence="9">
    <location>
        <begin position="638"/>
        <end position="649"/>
    </location>
</feature>
<dbReference type="InterPro" id="IPR058533">
    <property type="entry name" value="Cation_efflux_TM"/>
</dbReference>
<feature type="domain" description="Cation efflux protein transmembrane" evidence="10">
    <location>
        <begin position="395"/>
        <end position="590"/>
    </location>
</feature>
<sequence length="742" mass="84224">MTIQTFLTRVPLLLSYPTVILSSRLVVVLNDNDVPPDIGSFQVAILRYILRLFLIPIFTASSFVSIGYMLRSLHDKRYIFPIFLFTFIASCLTYLLGSVQTTAITLLSINLLFSKYYELNENKKNKLTLKELIFIYFPLYIVSSIVYCVRNNEKLQNFRDYSNRLICPTLTYTIIISLLYFSVPYIILPLIEQKKSQMESVNVDNISTNRKMVSFSLLLLQVSSFVLIYFSTLWITVFKVQFLIVFVFSGSLVVFYLTLQDLMNSNTVMNSNSQLIFKNLHVAWITKFTTFYTGIMSLLLNYLSFKTFTGRKTTDILTVLYIILSEGLLYWTTNNYQHKETHHSHLHDSNGKHSHSEGKHEDMHDIYKLSPHEHSHTPLGVFREMASNQETRSIFSFLLLNTTFMFVQLLYSFRSKSLGLLSDSLHMALDCTSLLLGLLAGILSKRPPSDKYPFGFEYLETITGFTNGILLLGIVAGIFIQAVGRIFNPIQIEGTNELIIVASLGLGVNIIGLFAFDHGGHSGHSGNDNMRGVFLHVLADTLGSVGVIISSVLIKFTHIHIFDPIASILIGVFILISAIPLINSTSRSILLKLDDKKHNNLKSALHKISTTPGISGYTSPRFWPNIPNASGHSHGHSHSHDHSHNHEDIDSNNYSHNHKHDYLTNSEKTEEKPITLVGYIHIQYVEGENSTIIKKRVEKIFETFQIKAWIQVESTASYCWCRASSYLSQVMNTQNLPSEKLS</sequence>
<keyword evidence="12" id="KW-1185">Reference proteome</keyword>
<feature type="transmembrane region" description="Helical" evidence="8">
    <location>
        <begin position="12"/>
        <end position="29"/>
    </location>
</feature>
<dbReference type="OMA" id="RIFNPIH"/>
<dbReference type="GO" id="GO:0005794">
    <property type="term" value="C:Golgi apparatus"/>
    <property type="evidence" value="ECO:0007669"/>
    <property type="project" value="TreeGrafter"/>
</dbReference>
<feature type="transmembrane region" description="Helical" evidence="8">
    <location>
        <begin position="49"/>
        <end position="70"/>
    </location>
</feature>
<protein>
    <recommendedName>
        <fullName evidence="8">Zinc transporter</fullName>
    </recommendedName>
</protein>
<dbReference type="InterPro" id="IPR027469">
    <property type="entry name" value="Cation_efflux_TMD_sf"/>
</dbReference>
<evidence type="ECO:0000256" key="9">
    <source>
        <dbReference type="SAM" id="MobiDB-lite"/>
    </source>
</evidence>
<keyword evidence="5 8" id="KW-1133">Transmembrane helix</keyword>
<feature type="transmembrane region" description="Helical" evidence="8">
    <location>
        <begin position="242"/>
        <end position="259"/>
    </location>
</feature>
<dbReference type="InterPro" id="IPR002524">
    <property type="entry name" value="Cation_efflux"/>
</dbReference>
<evidence type="ECO:0000256" key="8">
    <source>
        <dbReference type="RuleBase" id="RU369017"/>
    </source>
</evidence>
<dbReference type="GO" id="GO:0005789">
    <property type="term" value="C:endoplasmic reticulum membrane"/>
    <property type="evidence" value="ECO:0007669"/>
    <property type="project" value="UniProtKB-SubCell"/>
</dbReference>
<comment type="subcellular location">
    <subcellularLocation>
        <location evidence="8">Endoplasmic reticulum membrane</location>
        <topology evidence="8">Multi-pass membrane protein</topology>
    </subcellularLocation>
    <subcellularLocation>
        <location evidence="1">Membrane</location>
        <topology evidence="1">Multi-pass membrane protein</topology>
    </subcellularLocation>
</comment>
<feature type="transmembrane region" description="Helical" evidence="8">
    <location>
        <begin position="498"/>
        <end position="516"/>
    </location>
</feature>
<feature type="transmembrane region" description="Helical" evidence="8">
    <location>
        <begin position="82"/>
        <end position="113"/>
    </location>
</feature>
<keyword evidence="4 8" id="KW-0812">Transmembrane</keyword>
<dbReference type="InterPro" id="IPR045316">
    <property type="entry name" value="Msc2-like"/>
</dbReference>
<feature type="transmembrane region" description="Helical" evidence="8">
    <location>
        <begin position="464"/>
        <end position="486"/>
    </location>
</feature>
<evidence type="ECO:0000256" key="3">
    <source>
        <dbReference type="ARBA" id="ARBA00022448"/>
    </source>
</evidence>
<proteinExistence type="inferred from homology"/>
<dbReference type="AlphaFoldDB" id="G8BZX9"/>
<dbReference type="Pfam" id="PF01545">
    <property type="entry name" value="Cation_efflux"/>
    <property type="match status" value="1"/>
</dbReference>
<dbReference type="HOGENOM" id="CLU_013430_11_1_1"/>
<feature type="transmembrane region" description="Helical" evidence="8">
    <location>
        <begin position="315"/>
        <end position="333"/>
    </location>
</feature>
<dbReference type="STRING" id="1071381.G8BZX9"/>
<dbReference type="GO" id="GO:0031410">
    <property type="term" value="C:cytoplasmic vesicle"/>
    <property type="evidence" value="ECO:0007669"/>
    <property type="project" value="TreeGrafter"/>
</dbReference>
<feature type="transmembrane region" description="Helical" evidence="8">
    <location>
        <begin position="425"/>
        <end position="444"/>
    </location>
</feature>
<dbReference type="GO" id="GO:1904257">
    <property type="term" value="P:zinc ion import into Golgi lumen"/>
    <property type="evidence" value="ECO:0007669"/>
    <property type="project" value="TreeGrafter"/>
</dbReference>
<evidence type="ECO:0000256" key="6">
    <source>
        <dbReference type="ARBA" id="ARBA00023065"/>
    </source>
</evidence>
<gene>
    <name evidence="11" type="primary">TPHA0L01000</name>
    <name evidence="11" type="ordered locus">TPHA_0L01000</name>
</gene>
<dbReference type="FunFam" id="1.20.1510.10:FF:000014">
    <property type="entry name" value="Cation efflux protein/ zinc transporter"/>
    <property type="match status" value="1"/>
</dbReference>
<dbReference type="PANTHER" id="PTHR45755">
    <property type="match status" value="1"/>
</dbReference>
<dbReference type="Proteomes" id="UP000005666">
    <property type="component" value="Chromosome 12"/>
</dbReference>
<feature type="transmembrane region" description="Helical" evidence="8">
    <location>
        <begin position="394"/>
        <end position="413"/>
    </location>
</feature>
<dbReference type="KEGG" id="tpf:TPHA_0L01000"/>
<feature type="transmembrane region" description="Helical" evidence="8">
    <location>
        <begin position="170"/>
        <end position="191"/>
    </location>
</feature>
<name>G8BZX9_TETPH</name>
<keyword evidence="6 8" id="KW-0406">Ion transport</keyword>
<keyword evidence="8" id="KW-0256">Endoplasmic reticulum</keyword>
<evidence type="ECO:0000259" key="10">
    <source>
        <dbReference type="Pfam" id="PF01545"/>
    </source>
</evidence>
<organism evidence="11 12">
    <name type="scientific">Tetrapisispora phaffii (strain ATCC 24235 / CBS 4417 / NBRC 1672 / NRRL Y-8282 / UCD 70-5)</name>
    <name type="common">Yeast</name>
    <name type="synonym">Fabospora phaffii</name>
    <dbReference type="NCBI Taxonomy" id="1071381"/>
    <lineage>
        <taxon>Eukaryota</taxon>
        <taxon>Fungi</taxon>
        <taxon>Dikarya</taxon>
        <taxon>Ascomycota</taxon>
        <taxon>Saccharomycotina</taxon>
        <taxon>Saccharomycetes</taxon>
        <taxon>Saccharomycetales</taxon>
        <taxon>Saccharomycetaceae</taxon>
        <taxon>Tetrapisispora</taxon>
    </lineage>
</organism>
<dbReference type="PANTHER" id="PTHR45755:SF4">
    <property type="entry name" value="ZINC TRANSPORTER 7"/>
    <property type="match status" value="1"/>
</dbReference>
<evidence type="ECO:0000256" key="5">
    <source>
        <dbReference type="ARBA" id="ARBA00022989"/>
    </source>
</evidence>
<comment type="similarity">
    <text evidence="2 8">Belongs to the cation diffusion facilitator (CDF) transporter (TC 2.A.4) family. SLC30A subfamily.</text>
</comment>
<evidence type="ECO:0000256" key="7">
    <source>
        <dbReference type="ARBA" id="ARBA00023136"/>
    </source>
</evidence>
<dbReference type="Gene3D" id="1.20.1510.10">
    <property type="entry name" value="Cation efflux protein transmembrane domain"/>
    <property type="match status" value="1"/>
</dbReference>
<keyword evidence="7 8" id="KW-0472">Membrane</keyword>
<feature type="transmembrane region" description="Helical" evidence="8">
    <location>
        <begin position="536"/>
        <end position="554"/>
    </location>
</feature>
<feature type="transmembrane region" description="Helical" evidence="8">
    <location>
        <begin position="211"/>
        <end position="230"/>
    </location>
</feature>
<evidence type="ECO:0000313" key="12">
    <source>
        <dbReference type="Proteomes" id="UP000005666"/>
    </source>
</evidence>